<dbReference type="Proteomes" id="UP000239863">
    <property type="component" value="Unassembled WGS sequence"/>
</dbReference>
<dbReference type="EMBL" id="PTIS01000010">
    <property type="protein sequence ID" value="PPK48127.1"/>
    <property type="molecule type" value="Genomic_DNA"/>
</dbReference>
<dbReference type="AlphaFoldDB" id="A0A2S6FXI4"/>
<reference evidence="2 3" key="1">
    <citation type="submission" date="2018-02" db="EMBL/GenBank/DDBJ databases">
        <title>Genomic Encyclopedia of Archaeal and Bacterial Type Strains, Phase II (KMG-II): from individual species to whole genera.</title>
        <authorList>
            <person name="Goeker M."/>
        </authorList>
    </citation>
    <scope>NUCLEOTIDE SEQUENCE [LARGE SCALE GENOMIC DNA]</scope>
    <source>
        <strain evidence="2 3">DSM 15099</strain>
    </source>
</reference>
<keyword evidence="1" id="KW-0812">Transmembrane</keyword>
<keyword evidence="1" id="KW-0472">Membrane</keyword>
<feature type="transmembrane region" description="Helical" evidence="1">
    <location>
        <begin position="24"/>
        <end position="51"/>
    </location>
</feature>
<feature type="transmembrane region" description="Helical" evidence="1">
    <location>
        <begin position="63"/>
        <end position="84"/>
    </location>
</feature>
<evidence type="ECO:0000313" key="3">
    <source>
        <dbReference type="Proteomes" id="UP000239863"/>
    </source>
</evidence>
<sequence length="115" mass="13549">MYSIFIPGIILTMYIVYKDIKNIWAIRFVIGYVVFMMLFLVYLVGSIIFKLKNLKWKEIKGRLIKVFFICISMWAINILSMYLIKGEIMILHNLEIPMAMAFGITFWDLVGAPQR</sequence>
<keyword evidence="1" id="KW-1133">Transmembrane helix</keyword>
<evidence type="ECO:0000313" key="2">
    <source>
        <dbReference type="EMBL" id="PPK48127.1"/>
    </source>
</evidence>
<feature type="transmembrane region" description="Helical" evidence="1">
    <location>
        <begin position="90"/>
        <end position="110"/>
    </location>
</feature>
<protein>
    <submittedName>
        <fullName evidence="2">Uncharacterized protein</fullName>
    </submittedName>
</protein>
<evidence type="ECO:0000256" key="1">
    <source>
        <dbReference type="SAM" id="Phobius"/>
    </source>
</evidence>
<accession>A0A2S6FXI4</accession>
<organism evidence="2 3">
    <name type="scientific">Clostridium algidicarnis DSM 15099</name>
    <dbReference type="NCBI Taxonomy" id="1121295"/>
    <lineage>
        <taxon>Bacteria</taxon>
        <taxon>Bacillati</taxon>
        <taxon>Bacillota</taxon>
        <taxon>Clostridia</taxon>
        <taxon>Eubacteriales</taxon>
        <taxon>Clostridiaceae</taxon>
        <taxon>Clostridium</taxon>
    </lineage>
</organism>
<proteinExistence type="predicted"/>
<comment type="caution">
    <text evidence="2">The sequence shown here is derived from an EMBL/GenBank/DDBJ whole genome shotgun (WGS) entry which is preliminary data.</text>
</comment>
<name>A0A2S6FXI4_9CLOT</name>
<gene>
    <name evidence="2" type="ORF">BD821_11093</name>
</gene>